<organism evidence="1">
    <name type="scientific">Salmonella enterica subsp. enterica serovar Chester</name>
    <dbReference type="NCBI Taxonomy" id="149386"/>
    <lineage>
        <taxon>Bacteria</taxon>
        <taxon>Pseudomonadati</taxon>
        <taxon>Pseudomonadota</taxon>
        <taxon>Gammaproteobacteria</taxon>
        <taxon>Enterobacterales</taxon>
        <taxon>Enterobacteriaceae</taxon>
        <taxon>Salmonella</taxon>
    </lineage>
</organism>
<protein>
    <submittedName>
        <fullName evidence="1">Uncharacterized protein</fullName>
    </submittedName>
</protein>
<proteinExistence type="predicted"/>
<evidence type="ECO:0000313" key="1">
    <source>
        <dbReference type="EMBL" id="EBQ9433909.1"/>
    </source>
</evidence>
<dbReference type="AlphaFoldDB" id="A0A5U8MA19"/>
<reference evidence="1" key="1">
    <citation type="submission" date="2018-05" db="EMBL/GenBank/DDBJ databases">
        <authorList>
            <person name="Ashton P.M."/>
            <person name="Dallman T."/>
            <person name="Nair S."/>
            <person name="De Pinna E."/>
            <person name="Peters T."/>
            <person name="Grant K."/>
        </authorList>
    </citation>
    <scope>NUCLEOTIDE SEQUENCE</scope>
    <source>
        <strain evidence="1">271128</strain>
    </source>
</reference>
<accession>A0A5U8MA19</accession>
<comment type="caution">
    <text evidence="1">The sequence shown here is derived from an EMBL/GenBank/DDBJ whole genome shotgun (WGS) entry which is preliminary data.</text>
</comment>
<gene>
    <name evidence="1" type="ORF">DLR56_02630</name>
</gene>
<sequence>MYNGNTNNHTKGNDLRAVRNHFMAEEIGDTVIQLLENGKRVTTGNIADLLERKSHTLHGEKADNIREILIFIRKKSVL</sequence>
<name>A0A5U8MA19_SALET</name>
<dbReference type="EMBL" id="AAGQQG010000001">
    <property type="protein sequence ID" value="EBQ9433909.1"/>
    <property type="molecule type" value="Genomic_DNA"/>
</dbReference>